<feature type="domain" description="Xylose isomerase-like TIM barrel" evidence="1">
    <location>
        <begin position="66"/>
        <end position="278"/>
    </location>
</feature>
<dbReference type="PROSITE" id="PS51257">
    <property type="entry name" value="PROKAR_LIPOPROTEIN"/>
    <property type="match status" value="1"/>
</dbReference>
<name>A0A857JL06_9ALTE</name>
<dbReference type="GO" id="GO:0050114">
    <property type="term" value="F:myo-inosose-2 dehydratase activity"/>
    <property type="evidence" value="ECO:0007669"/>
    <property type="project" value="UniProtKB-EC"/>
</dbReference>
<dbReference type="RefSeq" id="WP_160179073.1">
    <property type="nucleotide sequence ID" value="NZ_CP047656.1"/>
</dbReference>
<proteinExistence type="predicted"/>
<dbReference type="EMBL" id="CP047656">
    <property type="protein sequence ID" value="QHJ11314.1"/>
    <property type="molecule type" value="Genomic_DNA"/>
</dbReference>
<dbReference type="AlphaFoldDB" id="A0A857JL06"/>
<dbReference type="Proteomes" id="UP000464524">
    <property type="component" value="Chromosome"/>
</dbReference>
<dbReference type="InterPro" id="IPR036237">
    <property type="entry name" value="Xyl_isomerase-like_sf"/>
</dbReference>
<evidence type="ECO:0000313" key="3">
    <source>
        <dbReference type="Proteomes" id="UP000464524"/>
    </source>
</evidence>
<dbReference type="EC" id="4.2.1.44" evidence="2"/>
<keyword evidence="2" id="KW-0456">Lyase</keyword>
<gene>
    <name evidence="2" type="ORF">FX988_01542</name>
</gene>
<dbReference type="InterPro" id="IPR050312">
    <property type="entry name" value="IolE/XylAMocC-like"/>
</dbReference>
<reference evidence="2 3" key="1">
    <citation type="submission" date="2019-12" db="EMBL/GenBank/DDBJ databases">
        <title>Genome sequencing and assembly of endphytes of Porphyra tenera.</title>
        <authorList>
            <person name="Park J.M."/>
            <person name="Shin R."/>
            <person name="Jo S.H."/>
        </authorList>
    </citation>
    <scope>NUCLEOTIDE SEQUENCE [LARGE SCALE GENOMIC DNA]</scope>
    <source>
        <strain evidence="2 3">GPM4</strain>
    </source>
</reference>
<dbReference type="KEGG" id="pmes:FX988_01542"/>
<dbReference type="InterPro" id="IPR013022">
    <property type="entry name" value="Xyl_isomerase-like_TIM-brl"/>
</dbReference>
<dbReference type="PANTHER" id="PTHR12110:SF41">
    <property type="entry name" value="INOSOSE DEHYDRATASE"/>
    <property type="match status" value="1"/>
</dbReference>
<evidence type="ECO:0000259" key="1">
    <source>
        <dbReference type="Pfam" id="PF01261"/>
    </source>
</evidence>
<dbReference type="SUPFAM" id="SSF51658">
    <property type="entry name" value="Xylose isomerase-like"/>
    <property type="match status" value="1"/>
</dbReference>
<dbReference type="Gene3D" id="3.20.20.150">
    <property type="entry name" value="Divalent-metal-dependent TIM barrel enzymes"/>
    <property type="match status" value="1"/>
</dbReference>
<dbReference type="Pfam" id="PF01261">
    <property type="entry name" value="AP_endonuc_2"/>
    <property type="match status" value="1"/>
</dbReference>
<keyword evidence="3" id="KW-1185">Reference proteome</keyword>
<accession>A0A857JL06</accession>
<protein>
    <submittedName>
        <fullName evidence="2">Inosose dehydratase</fullName>
        <ecNumber evidence="2">4.2.1.44</ecNumber>
    </submittedName>
</protein>
<dbReference type="PANTHER" id="PTHR12110">
    <property type="entry name" value="HYDROXYPYRUVATE ISOMERASE"/>
    <property type="match status" value="1"/>
</dbReference>
<organism evidence="2 3">
    <name type="scientific">Paraglaciecola mesophila</name>
    <dbReference type="NCBI Taxonomy" id="197222"/>
    <lineage>
        <taxon>Bacteria</taxon>
        <taxon>Pseudomonadati</taxon>
        <taxon>Pseudomonadota</taxon>
        <taxon>Gammaproteobacteria</taxon>
        <taxon>Alteromonadales</taxon>
        <taxon>Alteromonadaceae</taxon>
        <taxon>Paraglaciecola</taxon>
    </lineage>
</organism>
<sequence length="297" mass="33575">MRLTNVRMRLISMLGTIVITLGLFGCGQNESQNQSPKEKAITPQVSVQLWSVKDEVKRDFEGTLTILADMGFDGVEFAGDFGKYSDDPQALKGFLDGLGLKVSGAHIPFEKLNEQHFFDTVAFYKALGCESLIVPYDARAFDPQQIEAVVADLNRLSEKLAPEGMKIGYHNHEQEFNDFQQSTYWDYLAQNTNENVILQQDVGWTTYAGKDPVEYVKRYPGRTFTTHYKVKLPDDVQDKLPLIGQDTIDWPSLIEANISVGGTHWLVVEQEEYPNDLKPLEAVKISKQGLMEFLEAR</sequence>
<evidence type="ECO:0000313" key="2">
    <source>
        <dbReference type="EMBL" id="QHJ11314.1"/>
    </source>
</evidence>
<dbReference type="OrthoDB" id="6258928at2"/>